<proteinExistence type="predicted"/>
<feature type="region of interest" description="Disordered" evidence="1">
    <location>
        <begin position="221"/>
        <end position="360"/>
    </location>
</feature>
<comment type="caution">
    <text evidence="2">The sequence shown here is derived from an EMBL/GenBank/DDBJ whole genome shotgun (WGS) entry which is preliminary data.</text>
</comment>
<dbReference type="Proteomes" id="UP000267081">
    <property type="component" value="Unassembled WGS sequence"/>
</dbReference>
<evidence type="ECO:0000256" key="1">
    <source>
        <dbReference type="SAM" id="MobiDB-lite"/>
    </source>
</evidence>
<protein>
    <recommendedName>
        <fullName evidence="4">HNH endonuclease</fullName>
    </recommendedName>
</protein>
<accession>A0A427TPQ6</accession>
<organism evidence="2 3">
    <name type="scientific">Amycolatopsis eburnea</name>
    <dbReference type="NCBI Taxonomy" id="2267691"/>
    <lineage>
        <taxon>Bacteria</taxon>
        <taxon>Bacillati</taxon>
        <taxon>Actinomycetota</taxon>
        <taxon>Actinomycetes</taxon>
        <taxon>Pseudonocardiales</taxon>
        <taxon>Pseudonocardiaceae</taxon>
        <taxon>Amycolatopsis</taxon>
    </lineage>
</organism>
<reference evidence="2 3" key="1">
    <citation type="submission" date="2018-12" db="EMBL/GenBank/DDBJ databases">
        <title>Amycolatopsis eburnea sp. nov. actinomycete associate with arbuscular mycorrhiza fungal spore.</title>
        <authorList>
            <person name="Lumyong S."/>
            <person name="Chaiya L."/>
        </authorList>
    </citation>
    <scope>NUCLEOTIDE SEQUENCE [LARGE SCALE GENOMIC DNA]</scope>
    <source>
        <strain evidence="2 3">GLM-1</strain>
    </source>
</reference>
<evidence type="ECO:0000313" key="3">
    <source>
        <dbReference type="Proteomes" id="UP000267081"/>
    </source>
</evidence>
<gene>
    <name evidence="2" type="ORF">EIY87_00445</name>
</gene>
<name>A0A427TPQ6_9PSEU</name>
<keyword evidence="3" id="KW-1185">Reference proteome</keyword>
<dbReference type="OrthoDB" id="4775111at2"/>
<dbReference type="PANTHER" id="PTHR33877">
    <property type="entry name" value="SLL1193 PROTEIN"/>
    <property type="match status" value="1"/>
</dbReference>
<sequence length="360" mass="39084">MPYYLTDDTADLDPRWMVLAGGRVSVADQLFAFWHRMYGATSRHTHDGYLTHHEALTACRGRTRLLELLLTPVLGERPLVHRRGDTCDVKNCIDASPPWIDGYDYRICGFSKKNPTRAEKARNDAQKHDSTDSRLRKLVYTRDGGCCRYCRSGPMSYKGSGNNKDRRKVLQYDHVDPDRAAGPDGDNYVVACGRCNESKGRRTPDEADMVLLPEPTEAQRDAWAARGQRQLDPGDPAADVVESPAEQADEQAPDKQPGNPPDKQPDKPQPVVDLVVSTRSPGAVHAGEVRLQVGQQGQQQPAKPGPEGSGSGRVGQPPAAPVPAFSGQPAREAGGPDIYHGRTRAPAPATGLPPPPGGVP</sequence>
<dbReference type="EMBL" id="RSEC01000006">
    <property type="protein sequence ID" value="RSD26366.1"/>
    <property type="molecule type" value="Genomic_DNA"/>
</dbReference>
<evidence type="ECO:0008006" key="4">
    <source>
        <dbReference type="Google" id="ProtNLM"/>
    </source>
</evidence>
<dbReference type="AlphaFoldDB" id="A0A427TPQ6"/>
<dbReference type="PANTHER" id="PTHR33877:SF2">
    <property type="entry name" value="OS07G0170200 PROTEIN"/>
    <property type="match status" value="1"/>
</dbReference>
<dbReference type="Gene3D" id="1.10.30.50">
    <property type="match status" value="1"/>
</dbReference>
<feature type="compositionally biased region" description="Pro residues" evidence="1">
    <location>
        <begin position="351"/>
        <end position="360"/>
    </location>
</feature>
<dbReference type="RefSeq" id="WP_125305623.1">
    <property type="nucleotide sequence ID" value="NZ_RSEC01000006.1"/>
</dbReference>
<dbReference type="InterPro" id="IPR052892">
    <property type="entry name" value="NA-targeting_endonuclease"/>
</dbReference>
<evidence type="ECO:0000313" key="2">
    <source>
        <dbReference type="EMBL" id="RSD26366.1"/>
    </source>
</evidence>